<proteinExistence type="predicted"/>
<organism evidence="4 5">
    <name type="scientific">Fundicoccus ignavus</name>
    <dbReference type="NCBI Taxonomy" id="2664442"/>
    <lineage>
        <taxon>Bacteria</taxon>
        <taxon>Bacillati</taxon>
        <taxon>Bacillota</taxon>
        <taxon>Bacilli</taxon>
        <taxon>Lactobacillales</taxon>
        <taxon>Aerococcaceae</taxon>
        <taxon>Fundicoccus</taxon>
    </lineage>
</organism>
<feature type="compositionally biased region" description="Basic and acidic residues" evidence="2">
    <location>
        <begin position="14"/>
        <end position="23"/>
    </location>
</feature>
<comment type="caution">
    <text evidence="4">The sequence shown here is derived from an EMBL/GenBank/DDBJ whole genome shotgun (WGS) entry which is preliminary data.</text>
</comment>
<dbReference type="PANTHER" id="PTHR39965:SF1">
    <property type="entry name" value="CRISPR SYSTEM CMR SUBUNIT CMR6"/>
    <property type="match status" value="1"/>
</dbReference>
<evidence type="ECO:0000256" key="1">
    <source>
        <dbReference type="ARBA" id="ARBA00023118"/>
    </source>
</evidence>
<accession>A0A6I2GGX4</accession>
<evidence type="ECO:0000259" key="3">
    <source>
        <dbReference type="Pfam" id="PF03787"/>
    </source>
</evidence>
<dbReference type="Pfam" id="PF03787">
    <property type="entry name" value="RAMPs"/>
    <property type="match status" value="1"/>
</dbReference>
<dbReference type="InterPro" id="IPR010172">
    <property type="entry name" value="CRISPR-assoc_prot_TM1791"/>
</dbReference>
<dbReference type="Proteomes" id="UP000430975">
    <property type="component" value="Unassembled WGS sequence"/>
</dbReference>
<evidence type="ECO:0000313" key="4">
    <source>
        <dbReference type="EMBL" id="MRI86356.1"/>
    </source>
</evidence>
<dbReference type="InterPro" id="IPR005537">
    <property type="entry name" value="RAMP_III_fam"/>
</dbReference>
<reference evidence="4 5" key="1">
    <citation type="submission" date="2019-11" db="EMBL/GenBank/DDBJ databases">
        <title>Characterisation of Fundicoccus ignavus gen. nov. sp. nov., a novel genus of the family Aerococcaceae isolated from bulk tank milk.</title>
        <authorList>
            <person name="Siebert A."/>
            <person name="Huptas C."/>
            <person name="Wenning M."/>
            <person name="Scherer S."/>
            <person name="Doll E.V."/>
        </authorList>
    </citation>
    <scope>NUCLEOTIDE SEQUENCE [LARGE SCALE GENOMIC DNA]</scope>
    <source>
        <strain evidence="4 5">WS4759</strain>
    </source>
</reference>
<protein>
    <submittedName>
        <fullName evidence="4">Type III-B CRISPR module RAMP protein Cmr6</fullName>
    </submittedName>
</protein>
<evidence type="ECO:0000313" key="5">
    <source>
        <dbReference type="Proteomes" id="UP000430975"/>
    </source>
</evidence>
<feature type="domain" description="CRISPR type III-associated protein" evidence="3">
    <location>
        <begin position="122"/>
        <end position="293"/>
    </location>
</feature>
<dbReference type="NCBIfam" id="TIGR01898">
    <property type="entry name" value="cas_TM1791_cmr6"/>
    <property type="match status" value="1"/>
</dbReference>
<evidence type="ECO:0000256" key="2">
    <source>
        <dbReference type="SAM" id="MobiDB-lite"/>
    </source>
</evidence>
<dbReference type="EMBL" id="WJQS01000012">
    <property type="protein sequence ID" value="MRI86356.1"/>
    <property type="molecule type" value="Genomic_DNA"/>
</dbReference>
<feature type="region of interest" description="Disordered" evidence="2">
    <location>
        <begin position="1"/>
        <end position="41"/>
    </location>
</feature>
<dbReference type="PANTHER" id="PTHR39965">
    <property type="entry name" value="CRISPR SYSTEM CMR SUBUNIT CMR6"/>
    <property type="match status" value="1"/>
</dbReference>
<sequence>MVETFRGRSSRQYKVGDKMERNNNRRPNNNRPHNGGQQADNYTKISNATFRNYMHAAGAKTNNLYYGINYYVDKVAINGQEKFKYSSLIQYSVDQRNLLIQRNKLFNEALQQSQLNRICLNLKAKSPYITGLGSEHITETGITLHPTYGVPFIPGSMLKGVFNQWLHKILKHDESLLSLLNLTGIEEDKTNNIEGSKGYLTFHDSFFDQLTLKNDIMTPHFSDYYRENRFIEESAPNPIAFKVVEFKDSTKVWITWGNEITVDDKDKLGRLICKAINETGLGAKTTVGYGFFEATYNVKMSHD</sequence>
<name>A0A6I2GGX4_9LACT</name>
<keyword evidence="5" id="KW-1185">Reference proteome</keyword>
<gene>
    <name evidence="4" type="primary">cmr6</name>
    <name evidence="4" type="ORF">GIY09_10925</name>
</gene>
<keyword evidence="1" id="KW-0051">Antiviral defense</keyword>
<dbReference type="GO" id="GO:0051607">
    <property type="term" value="P:defense response to virus"/>
    <property type="evidence" value="ECO:0007669"/>
    <property type="project" value="UniProtKB-KW"/>
</dbReference>
<dbReference type="AlphaFoldDB" id="A0A6I2GGX4"/>